<feature type="compositionally biased region" description="Basic and acidic residues" evidence="5">
    <location>
        <begin position="1143"/>
        <end position="1160"/>
    </location>
</feature>
<feature type="compositionally biased region" description="Basic and acidic residues" evidence="5">
    <location>
        <begin position="290"/>
        <end position="304"/>
    </location>
</feature>
<feature type="region of interest" description="Disordered" evidence="5">
    <location>
        <begin position="1423"/>
        <end position="1444"/>
    </location>
</feature>
<feature type="compositionally biased region" description="Basic and acidic residues" evidence="5">
    <location>
        <begin position="370"/>
        <end position="384"/>
    </location>
</feature>
<feature type="compositionally biased region" description="Acidic residues" evidence="5">
    <location>
        <begin position="235"/>
        <end position="255"/>
    </location>
</feature>
<feature type="compositionally biased region" description="Basic and acidic residues" evidence="5">
    <location>
        <begin position="313"/>
        <end position="338"/>
    </location>
</feature>
<dbReference type="PROSITE" id="PS00028">
    <property type="entry name" value="ZINC_FINGER_C2H2_1"/>
    <property type="match status" value="1"/>
</dbReference>
<name>A0A7S1T452_9RHOD</name>
<feature type="compositionally biased region" description="Basic and acidic residues" evidence="5">
    <location>
        <begin position="945"/>
        <end position="965"/>
    </location>
</feature>
<dbReference type="InterPro" id="IPR003604">
    <property type="entry name" value="Matrin/U1-like-C_Znf_C2H2"/>
</dbReference>
<evidence type="ECO:0000259" key="6">
    <source>
        <dbReference type="PROSITE" id="PS50157"/>
    </source>
</evidence>
<accession>A0A7S1T452</accession>
<evidence type="ECO:0000313" key="7">
    <source>
        <dbReference type="EMBL" id="CAD9219915.1"/>
    </source>
</evidence>
<feature type="compositionally biased region" description="Basic and acidic residues" evidence="5">
    <location>
        <begin position="1180"/>
        <end position="1189"/>
    </location>
</feature>
<feature type="region of interest" description="Disordered" evidence="5">
    <location>
        <begin position="1287"/>
        <end position="1312"/>
    </location>
</feature>
<evidence type="ECO:0000256" key="2">
    <source>
        <dbReference type="ARBA" id="ARBA00022771"/>
    </source>
</evidence>
<feature type="region of interest" description="Disordered" evidence="5">
    <location>
        <begin position="290"/>
        <end position="397"/>
    </location>
</feature>
<protein>
    <recommendedName>
        <fullName evidence="6">C2H2-type domain-containing protein</fullName>
    </recommendedName>
</protein>
<dbReference type="SUPFAM" id="SSF57667">
    <property type="entry name" value="beta-beta-alpha zinc fingers"/>
    <property type="match status" value="1"/>
</dbReference>
<evidence type="ECO:0000256" key="3">
    <source>
        <dbReference type="ARBA" id="ARBA00022833"/>
    </source>
</evidence>
<feature type="compositionally biased region" description="Basic and acidic residues" evidence="5">
    <location>
        <begin position="40"/>
        <end position="50"/>
    </location>
</feature>
<feature type="region of interest" description="Disordered" evidence="5">
    <location>
        <begin position="1"/>
        <end position="260"/>
    </location>
</feature>
<feature type="compositionally biased region" description="Basic and acidic residues" evidence="5">
    <location>
        <begin position="1121"/>
        <end position="1134"/>
    </location>
</feature>
<dbReference type="Gene3D" id="3.30.160.60">
    <property type="entry name" value="Classic Zinc Finger"/>
    <property type="match status" value="1"/>
</dbReference>
<gene>
    <name evidence="7" type="ORF">CCAE0312_LOCUS11</name>
</gene>
<dbReference type="SMART" id="SM00451">
    <property type="entry name" value="ZnF_U1"/>
    <property type="match status" value="1"/>
</dbReference>
<feature type="compositionally biased region" description="Basic and acidic residues" evidence="5">
    <location>
        <begin position="197"/>
        <end position="208"/>
    </location>
</feature>
<organism evidence="7">
    <name type="scientific">Compsopogon caeruleus</name>
    <dbReference type="NCBI Taxonomy" id="31354"/>
    <lineage>
        <taxon>Eukaryota</taxon>
        <taxon>Rhodophyta</taxon>
        <taxon>Compsopogonophyceae</taxon>
        <taxon>Compsopogonales</taxon>
        <taxon>Compsopogonaceae</taxon>
        <taxon>Compsopogon</taxon>
    </lineage>
</organism>
<evidence type="ECO:0000256" key="5">
    <source>
        <dbReference type="SAM" id="MobiDB-lite"/>
    </source>
</evidence>
<feature type="region of interest" description="Disordered" evidence="5">
    <location>
        <begin position="422"/>
        <end position="471"/>
    </location>
</feature>
<feature type="compositionally biased region" description="Basic and acidic residues" evidence="5">
    <location>
        <begin position="144"/>
        <end position="154"/>
    </location>
</feature>
<evidence type="ECO:0000256" key="4">
    <source>
        <dbReference type="PROSITE-ProRule" id="PRU00042"/>
    </source>
</evidence>
<dbReference type="PROSITE" id="PS50157">
    <property type="entry name" value="ZINC_FINGER_C2H2_2"/>
    <property type="match status" value="1"/>
</dbReference>
<feature type="region of interest" description="Disordered" evidence="5">
    <location>
        <begin position="910"/>
        <end position="965"/>
    </location>
</feature>
<feature type="compositionally biased region" description="Basic and acidic residues" evidence="5">
    <location>
        <begin position="59"/>
        <end position="105"/>
    </location>
</feature>
<reference evidence="7" key="1">
    <citation type="submission" date="2021-01" db="EMBL/GenBank/DDBJ databases">
        <authorList>
            <person name="Corre E."/>
            <person name="Pelletier E."/>
            <person name="Niang G."/>
            <person name="Scheremetjew M."/>
            <person name="Finn R."/>
            <person name="Kale V."/>
            <person name="Holt S."/>
            <person name="Cochrane G."/>
            <person name="Meng A."/>
            <person name="Brown T."/>
            <person name="Cohen L."/>
        </authorList>
    </citation>
    <scope>NUCLEOTIDE SEQUENCE</scope>
    <source>
        <strain evidence="7">SAG 36.94</strain>
    </source>
</reference>
<feature type="domain" description="C2H2-type" evidence="6">
    <location>
        <begin position="608"/>
        <end position="637"/>
    </location>
</feature>
<feature type="compositionally biased region" description="Acidic residues" evidence="5">
    <location>
        <begin position="1169"/>
        <end position="1179"/>
    </location>
</feature>
<evidence type="ECO:0000256" key="1">
    <source>
        <dbReference type="ARBA" id="ARBA00022723"/>
    </source>
</evidence>
<feature type="compositionally biased region" description="Basic and acidic residues" evidence="5">
    <location>
        <begin position="448"/>
        <end position="460"/>
    </location>
</feature>
<keyword evidence="3" id="KW-0862">Zinc</keyword>
<feature type="region of interest" description="Disordered" evidence="5">
    <location>
        <begin position="1108"/>
        <end position="1199"/>
    </location>
</feature>
<dbReference type="GO" id="GO:0003676">
    <property type="term" value="F:nucleic acid binding"/>
    <property type="evidence" value="ECO:0007669"/>
    <property type="project" value="InterPro"/>
</dbReference>
<dbReference type="InterPro" id="IPR036236">
    <property type="entry name" value="Znf_C2H2_sf"/>
</dbReference>
<keyword evidence="2 4" id="KW-0863">Zinc-finger</keyword>
<feature type="compositionally biased region" description="Basic and acidic residues" evidence="5">
    <location>
        <begin position="428"/>
        <end position="438"/>
    </location>
</feature>
<dbReference type="Pfam" id="PF12171">
    <property type="entry name" value="zf-C2H2_jaz"/>
    <property type="match status" value="1"/>
</dbReference>
<dbReference type="InterPro" id="IPR013087">
    <property type="entry name" value="Znf_C2H2_type"/>
</dbReference>
<dbReference type="EMBL" id="HBGH01000022">
    <property type="protein sequence ID" value="CAD9219915.1"/>
    <property type="molecule type" value="Transcribed_RNA"/>
</dbReference>
<dbReference type="GO" id="GO:0008270">
    <property type="term" value="F:zinc ion binding"/>
    <property type="evidence" value="ECO:0007669"/>
    <property type="project" value="UniProtKB-KW"/>
</dbReference>
<dbReference type="InterPro" id="IPR022755">
    <property type="entry name" value="Znf_C2H2_jaz"/>
</dbReference>
<keyword evidence="1" id="KW-0479">Metal-binding</keyword>
<feature type="compositionally biased region" description="Basic and acidic residues" evidence="5">
    <location>
        <begin position="164"/>
        <end position="176"/>
    </location>
</feature>
<sequence>MGGVQGEEIEASPSRTLGQAEEDQESRGLEEENGGLEGTKALEGRNKDPDVQVGLGQGSERDIRDDGILEHRVGSPEKDDCYELHRDGEYDRKKWARGEGRESHDTGFLSGVTSTLERETPQDGSILHVVDPSTRLPNEEDQDQGDKDARHLNLEPRMQVLGHQVDHGDEIHRGQRDQPSLGVDADVILGNPSEMKMSSEESRSHDGPPRANDGEEGSGPVDEDTPLSLQRNTDTDDIDKDEDYRGDDERDDERDDVYVWGRLSHQNSKTGLMVPENVKVMDDYAIRSVRSADDEVKDDADQRGFYRPVLGRRSQEIGVESKETSSDTQNDGKSKIDEVLGNTNTENALNVEVVKREPNNEGIPSGDPQQQDHEAGEIREDDTGHGSSTLTLEVREDYDRNMQGLSSRYTEEVENHHVLPMSVGRSSPEARNKVDVSGERTGGNQFPDHVDRRGESKPEVSHGPSGSKFGLLHSEERSIPSIRYSEDSPVWHGEKIFKGQEGNVSYPKFYDKKRCKGGAETIDGGALMEESDTVSRDQAQDTDTGVCDVVHISSSEGEDKPDNDNLRERHEMNMYREGKDMKQELVQIPGIENCNDPQYVQTPPTTNFWCKPCERYFVDENARRSHMRSRKHLLREQEEISRNRVQSGKTEEAQDFGCELEHVDHKEVHSFGYPSNESPEKLEVSKHRRKEFRILPTWPASLKEWIQNCYRKNVFPGRPNEDEMKRKVEEAMFRVINEKENDADGNMLYLTNWKHEPPIIMSNYDIDGGDDDLLDSLPGVDHNWGNQMDREREAYDSPEEDPSKRKLYSPRNEGSPIRTREARDRRKRKFYSGTMKPEIIAETRVEVPSKLSVPGFERYHREDLYDVTRSPHREDNHHEALRKFPRKQAFVSPREEADIHMRHHVRRPESFTVDDYGSTTYHRRPRLAPYEFDATEEPSNYPNDVGRRDPDQDHSRSNREGYRREVRQVSVVHPVGPMRNKGIPRQGRSQDLNPEELTERRLNDLWNHNHELREVDCHESYQELPRSYDEHRRFSVSFDEGFHDIDVNRGRPERANCINQCENKRHWVLDDAWEDGGRRETYEEFPEVRDGERNWTYHCDEAPLQRSLPRMLVEPGSDLPRPSEPRELTRRDELDLGPGIARRHPEYMDHDGSGLRERNGYRMTRIPTADEEYLLDDDPDRATRHRNGDPSHYPSRKVGPPILAVERGRHEFRDNTRIERGMDRRRLDREPSTLDDQSARYWGGMEERGRFADPRIILRAPYLEQDEVHPGFTAMDQRGGHRFGKYPDFPGRRPTGPGAFPRRSEQLSPGYDSIAPATRERQETRIRREPFETDRGDIRREAHLPGYHHHKAYQSFMTEDGDVLMGGPEPVRLCPDAPPLQRSWDSRAGDFRDAADFRSQKNPLVAKGHLEMMDAERGWARYDRGGSHNQGGPRMYDRGTSISDTLDSKREGNEWFSRRLRLQQTYAPQRG</sequence>
<feature type="region of interest" description="Disordered" evidence="5">
    <location>
        <begin position="781"/>
        <end position="827"/>
    </location>
</feature>
<proteinExistence type="predicted"/>